<keyword evidence="2" id="KW-1185">Reference proteome</keyword>
<organism evidence="1 2">
    <name type="scientific">Vaccinium darrowii</name>
    <dbReference type="NCBI Taxonomy" id="229202"/>
    <lineage>
        <taxon>Eukaryota</taxon>
        <taxon>Viridiplantae</taxon>
        <taxon>Streptophyta</taxon>
        <taxon>Embryophyta</taxon>
        <taxon>Tracheophyta</taxon>
        <taxon>Spermatophyta</taxon>
        <taxon>Magnoliopsida</taxon>
        <taxon>eudicotyledons</taxon>
        <taxon>Gunneridae</taxon>
        <taxon>Pentapetalae</taxon>
        <taxon>asterids</taxon>
        <taxon>Ericales</taxon>
        <taxon>Ericaceae</taxon>
        <taxon>Vaccinioideae</taxon>
        <taxon>Vaccinieae</taxon>
        <taxon>Vaccinium</taxon>
    </lineage>
</organism>
<reference evidence="1 2" key="1">
    <citation type="journal article" date="2021" name="Hortic Res">
        <title>High-quality reference genome and annotation aids understanding of berry development for evergreen blueberry (Vaccinium darrowii).</title>
        <authorList>
            <person name="Yu J."/>
            <person name="Hulse-Kemp A.M."/>
            <person name="Babiker E."/>
            <person name="Staton M."/>
        </authorList>
    </citation>
    <scope>NUCLEOTIDE SEQUENCE [LARGE SCALE GENOMIC DNA]</scope>
    <source>
        <strain evidence="2">cv. NJ 8807/NJ 8810</strain>
        <tissue evidence="1">Young leaf</tissue>
    </source>
</reference>
<name>A0ACB7X7Q6_9ERIC</name>
<accession>A0ACB7X7Q6</accession>
<proteinExistence type="predicted"/>
<dbReference type="Proteomes" id="UP000828048">
    <property type="component" value="Chromosome 6"/>
</dbReference>
<protein>
    <submittedName>
        <fullName evidence="1">Uncharacterized protein</fullName>
    </submittedName>
</protein>
<sequence length="919" mass="102289">MSLDPRKSICSLAESIHSLLGSKTHLITSSWVDSVRNIIKSSPSDQQGHRHDYEEEKGLAILKIQDELAALNANICQMNIQRRQVLNDFLDLKGNIRVFCRIRPITMGDNCCLLRPVVALDSSRLALNFAENKRKIYSFDKVFHPSSSQDEVFEEVEPVIKSALDGYNACIFAYGQTGTGKTFTMRSPCSLPKFSSIPSPPSSSSSSILQGCSEGTADHPGVIPRAMEALFKQAADSNHTFLFSFSMLEIYMGYLKDLLVPRTTKATEHMPSCLSIQTDSKGEIEITNLVTIQVSDFNQAKRLYTMGHRSRSTASTNSNQSSSRSHCMTRILMTSFDANMRRRITNKIWMVDLGGSERVLKTKALGRRFEEGKAINLSLSALGDVINSLHRKNCHIPYRNSKLTQVLKDSLASLLEVILITLTTEKQEAKVQQEVEMNSLQYTMKWIEDKRQDIRREIQILNEKLEDLTGTPPSSSKQLDVSHPSFELEEPQSNIETVKKIGNVIAALPLKLPRFMRPTVCSSRKSGVDRQTSAENDPVPVRTRQPKSPHAESVTLPMYGASEYNSESIISRNSFLGLKFKCTSDNETEGSQAKSECDIKTVVFPIQNRLPRAPNGKKADHSCSQTHGNRKTNYLNSPKLIKIDKWLHSNKYAHDSISSTHQNKGVLAIPHPEKNRRGNLRSGLEELHDGKVNDSKLPKNKIKHDKIKKSAKVGAAGRSRSEVVAMPTLIKIFSNEEDSRSNSSSTTYTNNDNCGTSTPPASCIIYSNDDFSVEEYVRGTSTPPDNCGGVIQEKKDESGVNSLQMQLIESETKFSETLMLNTSWTGIPSASDFSGTITTVLDIGASISRSEQRPTYREVPNEIGNKIEDKTMQISCHHSESGKLQQRNLHLDIANEVHLAMPIQLQGKSMIAGEKSDAQ</sequence>
<dbReference type="EMBL" id="CM037156">
    <property type="protein sequence ID" value="KAH7836581.1"/>
    <property type="molecule type" value="Genomic_DNA"/>
</dbReference>
<gene>
    <name evidence="1" type="ORF">Vadar_003077</name>
</gene>
<evidence type="ECO:0000313" key="1">
    <source>
        <dbReference type="EMBL" id="KAH7836581.1"/>
    </source>
</evidence>
<evidence type="ECO:0000313" key="2">
    <source>
        <dbReference type="Proteomes" id="UP000828048"/>
    </source>
</evidence>
<comment type="caution">
    <text evidence="1">The sequence shown here is derived from an EMBL/GenBank/DDBJ whole genome shotgun (WGS) entry which is preliminary data.</text>
</comment>